<dbReference type="AlphaFoldDB" id="A0A248VET4"/>
<dbReference type="InterPro" id="IPR032720">
    <property type="entry name" value="Cys_rich_CWC"/>
</dbReference>
<name>A0A248VET4_9BURK</name>
<keyword evidence="2" id="KW-1185">Reference proteome</keyword>
<dbReference type="EMBL" id="CP022989">
    <property type="protein sequence ID" value="ASV97543.1"/>
    <property type="molecule type" value="Genomic_DNA"/>
</dbReference>
<accession>A0A248VET4</accession>
<sequence length="71" mass="7534">MKPSAARSSSSARCPRCGNTFDCGKHAQPFECWCRQMPSLPADRLDPAGRCLCPECLAAEIARAGQAPPGV</sequence>
<evidence type="ECO:0008006" key="3">
    <source>
        <dbReference type="Google" id="ProtNLM"/>
    </source>
</evidence>
<gene>
    <name evidence="1" type="ORF">CJU94_04820</name>
</gene>
<evidence type="ECO:0000313" key="2">
    <source>
        <dbReference type="Proteomes" id="UP000215158"/>
    </source>
</evidence>
<dbReference type="Proteomes" id="UP000215158">
    <property type="component" value="Chromosome 1"/>
</dbReference>
<reference evidence="1 2" key="1">
    <citation type="submission" date="2017-08" db="EMBL/GenBank/DDBJ databases">
        <title>Identification and genetic characteristics of simultaneous BTEX- and naphthalene-degrading Paraburkholderia sp. BN5 isolated from petroleum-contaminated soil.</title>
        <authorList>
            <person name="Lee Y."/>
            <person name="Jeon C.O."/>
        </authorList>
    </citation>
    <scope>NUCLEOTIDE SEQUENCE [LARGE SCALE GENOMIC DNA]</scope>
    <source>
        <strain evidence="1 2">BN5</strain>
    </source>
</reference>
<protein>
    <recommendedName>
        <fullName evidence="3">Cysteine-rich CWC family protein</fullName>
    </recommendedName>
</protein>
<dbReference type="Pfam" id="PF14375">
    <property type="entry name" value="Cys_rich_CWC"/>
    <property type="match status" value="1"/>
</dbReference>
<proteinExistence type="predicted"/>
<organism evidence="1 2">
    <name type="scientific">Paraburkholderia aromaticivorans</name>
    <dbReference type="NCBI Taxonomy" id="2026199"/>
    <lineage>
        <taxon>Bacteria</taxon>
        <taxon>Pseudomonadati</taxon>
        <taxon>Pseudomonadota</taxon>
        <taxon>Betaproteobacteria</taxon>
        <taxon>Burkholderiales</taxon>
        <taxon>Burkholderiaceae</taxon>
        <taxon>Paraburkholderia</taxon>
    </lineage>
</organism>
<dbReference type="RefSeq" id="WP_095417740.1">
    <property type="nucleotide sequence ID" value="NZ_CP022989.1"/>
</dbReference>
<dbReference type="KEGG" id="parb:CJU94_04820"/>
<evidence type="ECO:0000313" key="1">
    <source>
        <dbReference type="EMBL" id="ASV97543.1"/>
    </source>
</evidence>
<dbReference type="OrthoDB" id="331868at2"/>